<proteinExistence type="predicted"/>
<dbReference type="Proteomes" id="UP000785679">
    <property type="component" value="Unassembled WGS sequence"/>
</dbReference>
<comment type="caution">
    <text evidence="1">The sequence shown here is derived from an EMBL/GenBank/DDBJ whole genome shotgun (WGS) entry which is preliminary data.</text>
</comment>
<evidence type="ECO:0000313" key="1">
    <source>
        <dbReference type="EMBL" id="TNV71516.1"/>
    </source>
</evidence>
<dbReference type="AlphaFoldDB" id="A0A8J8NB73"/>
<name>A0A8J8NB73_HALGN</name>
<accession>A0A8J8NB73</accession>
<protein>
    <submittedName>
        <fullName evidence="1">Uncharacterized protein</fullName>
    </submittedName>
</protein>
<keyword evidence="2" id="KW-1185">Reference proteome</keyword>
<gene>
    <name evidence="1" type="ORF">FGO68_gene8301</name>
</gene>
<reference evidence="1" key="1">
    <citation type="submission" date="2019-06" db="EMBL/GenBank/DDBJ databases">
        <authorList>
            <person name="Zheng W."/>
        </authorList>
    </citation>
    <scope>NUCLEOTIDE SEQUENCE</scope>
    <source>
        <strain evidence="1">QDHG01</strain>
    </source>
</reference>
<dbReference type="EMBL" id="RRYP01029763">
    <property type="protein sequence ID" value="TNV71516.1"/>
    <property type="molecule type" value="Genomic_DNA"/>
</dbReference>
<sequence>MNTFLMQRVFQQTIFTFKSLFKVLQYTIPLSVLEPSWALISKDYGFIGNLRVHLGLSFFLSLKECKYIQYSKSVPKQKQQARVHSLFRWISYF</sequence>
<organism evidence="1 2">
    <name type="scientific">Halteria grandinella</name>
    <dbReference type="NCBI Taxonomy" id="5974"/>
    <lineage>
        <taxon>Eukaryota</taxon>
        <taxon>Sar</taxon>
        <taxon>Alveolata</taxon>
        <taxon>Ciliophora</taxon>
        <taxon>Intramacronucleata</taxon>
        <taxon>Spirotrichea</taxon>
        <taxon>Stichotrichia</taxon>
        <taxon>Sporadotrichida</taxon>
        <taxon>Halteriidae</taxon>
        <taxon>Halteria</taxon>
    </lineage>
</organism>
<evidence type="ECO:0000313" key="2">
    <source>
        <dbReference type="Proteomes" id="UP000785679"/>
    </source>
</evidence>